<feature type="transmembrane region" description="Helical" evidence="1">
    <location>
        <begin position="153"/>
        <end position="174"/>
    </location>
</feature>
<accession>A0A1I7WWE6</accession>
<evidence type="ECO:0000313" key="3">
    <source>
        <dbReference type="Proteomes" id="UP000095283"/>
    </source>
</evidence>
<organism evidence="3 4">
    <name type="scientific">Heterorhabditis bacteriophora</name>
    <name type="common">Entomopathogenic nematode worm</name>
    <dbReference type="NCBI Taxonomy" id="37862"/>
    <lineage>
        <taxon>Eukaryota</taxon>
        <taxon>Metazoa</taxon>
        <taxon>Ecdysozoa</taxon>
        <taxon>Nematoda</taxon>
        <taxon>Chromadorea</taxon>
        <taxon>Rhabditida</taxon>
        <taxon>Rhabditina</taxon>
        <taxon>Rhabditomorpha</taxon>
        <taxon>Strongyloidea</taxon>
        <taxon>Heterorhabditidae</taxon>
        <taxon>Heterorhabditis</taxon>
    </lineage>
</organism>
<feature type="signal peptide" evidence="2">
    <location>
        <begin position="1"/>
        <end position="25"/>
    </location>
</feature>
<proteinExistence type="predicted"/>
<keyword evidence="1" id="KW-0472">Membrane</keyword>
<reference evidence="4" key="1">
    <citation type="submission" date="2016-11" db="UniProtKB">
        <authorList>
            <consortium name="WormBaseParasite"/>
        </authorList>
    </citation>
    <scope>IDENTIFICATION</scope>
</reference>
<keyword evidence="1" id="KW-0812">Transmembrane</keyword>
<evidence type="ECO:0000256" key="1">
    <source>
        <dbReference type="SAM" id="Phobius"/>
    </source>
</evidence>
<evidence type="ECO:0000313" key="4">
    <source>
        <dbReference type="WBParaSite" id="Hba_09443"/>
    </source>
</evidence>
<dbReference type="Proteomes" id="UP000095283">
    <property type="component" value="Unplaced"/>
</dbReference>
<name>A0A1I7WWE6_HETBA</name>
<feature type="transmembrane region" description="Helical" evidence="1">
    <location>
        <begin position="81"/>
        <end position="102"/>
    </location>
</feature>
<feature type="chain" id="PRO_5009310838" evidence="2">
    <location>
        <begin position="26"/>
        <end position="186"/>
    </location>
</feature>
<feature type="transmembrane region" description="Helical" evidence="1">
    <location>
        <begin position="109"/>
        <end position="130"/>
    </location>
</feature>
<dbReference type="AlphaFoldDB" id="A0A1I7WWE6"/>
<protein>
    <submittedName>
        <fullName evidence="4">Transmembrane protein</fullName>
    </submittedName>
</protein>
<sequence>MNRKKFIFCILLLIFVLSSFQYIATKPFEVDPSLWPELLRKVSKFKTTFIYSVIFKQNPEAMELLKIPNIYYIPPSFMLKMFLTINILVSFFMGGNIFPLLAFLITLRLFINLTSVLTLLGLICHMQYIFRKQCKHLTARTQELQKKFLRAQIIQLFIHLSFYYLTYLCLRLLYFPDQKRMASRKK</sequence>
<dbReference type="WBParaSite" id="Hba_09443">
    <property type="protein sequence ID" value="Hba_09443"/>
    <property type="gene ID" value="Hba_09443"/>
</dbReference>
<evidence type="ECO:0000256" key="2">
    <source>
        <dbReference type="SAM" id="SignalP"/>
    </source>
</evidence>
<keyword evidence="2" id="KW-0732">Signal</keyword>
<keyword evidence="3" id="KW-1185">Reference proteome</keyword>
<keyword evidence="1" id="KW-1133">Transmembrane helix</keyword>